<dbReference type="NCBIfam" id="TIGR02764">
    <property type="entry name" value="spore_ybaN_pdaB"/>
    <property type="match status" value="1"/>
</dbReference>
<dbReference type="InterPro" id="IPR002509">
    <property type="entry name" value="NODB_dom"/>
</dbReference>
<dbReference type="PROSITE" id="PS51677">
    <property type="entry name" value="NODB"/>
    <property type="match status" value="1"/>
</dbReference>
<dbReference type="Gene3D" id="3.20.20.370">
    <property type="entry name" value="Glycoside hydrolase/deacetylase"/>
    <property type="match status" value="1"/>
</dbReference>
<keyword evidence="1" id="KW-1133">Transmembrane helix</keyword>
<protein>
    <submittedName>
        <fullName evidence="3">Polysaccharide deacetylase family sporulation protein PdaB</fullName>
    </submittedName>
</protein>
<dbReference type="SUPFAM" id="SSF88713">
    <property type="entry name" value="Glycoside hydrolase/deacetylase"/>
    <property type="match status" value="1"/>
</dbReference>
<name>A0A2U1K7K3_9BACI</name>
<reference evidence="3 4" key="1">
    <citation type="submission" date="2018-04" db="EMBL/GenBank/DDBJ databases">
        <title>Camelliibacillus theae gen. nov., sp. nov., isolated from Pu'er tea.</title>
        <authorList>
            <person name="Niu L."/>
        </authorList>
    </citation>
    <scope>NUCLEOTIDE SEQUENCE [LARGE SCALE GENOMIC DNA]</scope>
    <source>
        <strain evidence="3 4">T8</strain>
    </source>
</reference>
<comment type="caution">
    <text evidence="3">The sequence shown here is derived from an EMBL/GenBank/DDBJ whole genome shotgun (WGS) entry which is preliminary data.</text>
</comment>
<dbReference type="PANTHER" id="PTHR10587:SF128">
    <property type="entry name" value="POLYSACCHARIDE DEACETYLASE PDAB-RELATED"/>
    <property type="match status" value="1"/>
</dbReference>
<gene>
    <name evidence="3" type="primary">pdaB</name>
    <name evidence="3" type="ORF">DCC39_03085</name>
</gene>
<dbReference type="AlphaFoldDB" id="A0A2U1K7K3"/>
<dbReference type="GO" id="GO:0016810">
    <property type="term" value="F:hydrolase activity, acting on carbon-nitrogen (but not peptide) bonds"/>
    <property type="evidence" value="ECO:0007669"/>
    <property type="project" value="InterPro"/>
</dbReference>
<keyword evidence="4" id="KW-1185">Reference proteome</keyword>
<proteinExistence type="predicted"/>
<dbReference type="GO" id="GO:0005975">
    <property type="term" value="P:carbohydrate metabolic process"/>
    <property type="evidence" value="ECO:0007669"/>
    <property type="project" value="InterPro"/>
</dbReference>
<organism evidence="3 4">
    <name type="scientific">Pueribacillus theae</name>
    <dbReference type="NCBI Taxonomy" id="2171751"/>
    <lineage>
        <taxon>Bacteria</taxon>
        <taxon>Bacillati</taxon>
        <taxon>Bacillota</taxon>
        <taxon>Bacilli</taxon>
        <taxon>Bacillales</taxon>
        <taxon>Bacillaceae</taxon>
        <taxon>Pueribacillus</taxon>
    </lineage>
</organism>
<dbReference type="PANTHER" id="PTHR10587">
    <property type="entry name" value="GLYCOSYL TRANSFERASE-RELATED"/>
    <property type="match status" value="1"/>
</dbReference>
<dbReference type="GO" id="GO:0016020">
    <property type="term" value="C:membrane"/>
    <property type="evidence" value="ECO:0007669"/>
    <property type="project" value="TreeGrafter"/>
</dbReference>
<keyword evidence="1" id="KW-0812">Transmembrane</keyword>
<dbReference type="OrthoDB" id="9806342at2"/>
<evidence type="ECO:0000256" key="1">
    <source>
        <dbReference type="SAM" id="Phobius"/>
    </source>
</evidence>
<evidence type="ECO:0000313" key="3">
    <source>
        <dbReference type="EMBL" id="PWA12868.1"/>
    </source>
</evidence>
<dbReference type="EMBL" id="QCZG01000004">
    <property type="protein sequence ID" value="PWA12868.1"/>
    <property type="molecule type" value="Genomic_DNA"/>
</dbReference>
<feature type="domain" description="NodB homology" evidence="2">
    <location>
        <begin position="56"/>
        <end position="236"/>
    </location>
</feature>
<dbReference type="InterPro" id="IPR011330">
    <property type="entry name" value="Glyco_hydro/deAcase_b/a-brl"/>
</dbReference>
<dbReference type="InterPro" id="IPR014132">
    <property type="entry name" value="PdaB-like"/>
</dbReference>
<dbReference type="Pfam" id="PF01522">
    <property type="entry name" value="Polysacc_deac_1"/>
    <property type="match status" value="1"/>
</dbReference>
<evidence type="ECO:0000259" key="2">
    <source>
        <dbReference type="PROSITE" id="PS51677"/>
    </source>
</evidence>
<keyword evidence="1" id="KW-0472">Membrane</keyword>
<dbReference type="Proteomes" id="UP000245998">
    <property type="component" value="Unassembled WGS sequence"/>
</dbReference>
<dbReference type="RefSeq" id="WP_116553422.1">
    <property type="nucleotide sequence ID" value="NZ_QCZG01000004.1"/>
</dbReference>
<accession>A0A2U1K7K3</accession>
<evidence type="ECO:0000313" key="4">
    <source>
        <dbReference type="Proteomes" id="UP000245998"/>
    </source>
</evidence>
<feature type="transmembrane region" description="Helical" evidence="1">
    <location>
        <begin position="12"/>
        <end position="31"/>
    </location>
</feature>
<dbReference type="InterPro" id="IPR050248">
    <property type="entry name" value="Polysacc_deacetylase_ArnD"/>
</dbReference>
<sequence length="253" mass="29050">MKFFYSFKGYRFKHYVIILVAALFSSILLYVEKDQLAVFSTDQGPRAIDSVETKEKKVALTFDISWGEKRAIPILNLLKKYKINETTFFLSGSWAERHPEIVERIAKDGHEIGNLGFQYEHYTNLETDQISKDIQLSDVVLKELTNKKPTLLRPPNGSFDERVLTVAEKFNYTVVHWSVNSEDWKNPGTDQIVKNVVKKTEGGDIVLFHASDSAKQTEKALPQIIEHFQKEGFRFVTVSELIANSETKSEEIK</sequence>